<evidence type="ECO:0000256" key="1">
    <source>
        <dbReference type="SAM" id="Phobius"/>
    </source>
</evidence>
<reference evidence="2" key="1">
    <citation type="journal article" date="2020" name="mSystems">
        <title>Genome- and Community-Level Interaction Insights into Carbon Utilization and Element Cycling Functions of Hydrothermarchaeota in Hydrothermal Sediment.</title>
        <authorList>
            <person name="Zhou Z."/>
            <person name="Liu Y."/>
            <person name="Xu W."/>
            <person name="Pan J."/>
            <person name="Luo Z.H."/>
            <person name="Li M."/>
        </authorList>
    </citation>
    <scope>NUCLEOTIDE SEQUENCE [LARGE SCALE GENOMIC DNA]</scope>
    <source>
        <strain evidence="2">SpSt-339</strain>
    </source>
</reference>
<name>A0A7C2K117_9PLAN</name>
<evidence type="ECO:0000313" key="2">
    <source>
        <dbReference type="EMBL" id="HEN15627.1"/>
    </source>
</evidence>
<feature type="transmembrane region" description="Helical" evidence="1">
    <location>
        <begin position="65"/>
        <end position="83"/>
    </location>
</feature>
<keyword evidence="1" id="KW-1133">Transmembrane helix</keyword>
<comment type="caution">
    <text evidence="2">The sequence shown here is derived from an EMBL/GenBank/DDBJ whole genome shotgun (WGS) entry which is preliminary data.</text>
</comment>
<proteinExistence type="predicted"/>
<feature type="transmembrane region" description="Helical" evidence="1">
    <location>
        <begin position="90"/>
        <end position="116"/>
    </location>
</feature>
<keyword evidence="1" id="KW-0472">Membrane</keyword>
<organism evidence="2">
    <name type="scientific">Schlesneria paludicola</name>
    <dbReference type="NCBI Taxonomy" id="360056"/>
    <lineage>
        <taxon>Bacteria</taxon>
        <taxon>Pseudomonadati</taxon>
        <taxon>Planctomycetota</taxon>
        <taxon>Planctomycetia</taxon>
        <taxon>Planctomycetales</taxon>
        <taxon>Planctomycetaceae</taxon>
        <taxon>Schlesneria</taxon>
    </lineage>
</organism>
<protein>
    <submittedName>
        <fullName evidence="2">Uncharacterized protein</fullName>
    </submittedName>
</protein>
<gene>
    <name evidence="2" type="ORF">ENQ76_09185</name>
</gene>
<sequence length="134" mass="14152">MSWTRLLVLGLGALLGGWLTFDGTRAFVVGEYVTPSSGEYAGQLGPWSHLVAAAGLDPRSNVVKGIHVGLGLLWLGTVVAIAARWSRARWLAVGCAILSLWYLPMGTVVGVVTLLLPGTVLRAGRNERGGTSRL</sequence>
<dbReference type="EMBL" id="DSOK01000259">
    <property type="protein sequence ID" value="HEN15627.1"/>
    <property type="molecule type" value="Genomic_DNA"/>
</dbReference>
<keyword evidence="1" id="KW-0812">Transmembrane</keyword>
<dbReference type="AlphaFoldDB" id="A0A7C2K117"/>
<accession>A0A7C2K117</accession>